<feature type="domain" description="Histidine kinase" evidence="11">
    <location>
        <begin position="277"/>
        <end position="492"/>
    </location>
</feature>
<keyword evidence="10" id="KW-1133">Transmembrane helix</keyword>
<evidence type="ECO:0000313" key="14">
    <source>
        <dbReference type="Proteomes" id="UP000190105"/>
    </source>
</evidence>
<dbReference type="InterPro" id="IPR036890">
    <property type="entry name" value="HATPase_C_sf"/>
</dbReference>
<dbReference type="InterPro" id="IPR003594">
    <property type="entry name" value="HATPase_dom"/>
</dbReference>
<dbReference type="PANTHER" id="PTHR45453">
    <property type="entry name" value="PHOSPHATE REGULON SENSOR PROTEIN PHOR"/>
    <property type="match status" value="1"/>
</dbReference>
<dbReference type="SUPFAM" id="SSF47384">
    <property type="entry name" value="Homodimeric domain of signal transducing histidine kinase"/>
    <property type="match status" value="1"/>
</dbReference>
<feature type="coiled-coil region" evidence="9">
    <location>
        <begin position="236"/>
        <end position="267"/>
    </location>
</feature>
<dbReference type="SUPFAM" id="SSF158472">
    <property type="entry name" value="HAMP domain-like"/>
    <property type="match status" value="1"/>
</dbReference>
<keyword evidence="8 10" id="KW-0472">Membrane</keyword>
<keyword evidence="4" id="KW-0597">Phosphoprotein</keyword>
<evidence type="ECO:0000256" key="5">
    <source>
        <dbReference type="ARBA" id="ARBA00022679"/>
    </source>
</evidence>
<dbReference type="Proteomes" id="UP000190105">
    <property type="component" value="Unassembled WGS sequence"/>
</dbReference>
<evidence type="ECO:0000259" key="12">
    <source>
        <dbReference type="PROSITE" id="PS50885"/>
    </source>
</evidence>
<dbReference type="Gene3D" id="6.10.340.10">
    <property type="match status" value="1"/>
</dbReference>
<evidence type="ECO:0000259" key="11">
    <source>
        <dbReference type="PROSITE" id="PS50109"/>
    </source>
</evidence>
<dbReference type="OrthoDB" id="9762826at2"/>
<dbReference type="GO" id="GO:0004721">
    <property type="term" value="F:phosphoprotein phosphatase activity"/>
    <property type="evidence" value="ECO:0007669"/>
    <property type="project" value="TreeGrafter"/>
</dbReference>
<dbReference type="Pfam" id="PF00512">
    <property type="entry name" value="HisKA"/>
    <property type="match status" value="1"/>
</dbReference>
<protein>
    <recommendedName>
        <fullName evidence="3">histidine kinase</fullName>
        <ecNumber evidence="3">2.7.13.3</ecNumber>
    </recommendedName>
</protein>
<dbReference type="AlphaFoldDB" id="A0A1T4Y039"/>
<evidence type="ECO:0000256" key="2">
    <source>
        <dbReference type="ARBA" id="ARBA00004370"/>
    </source>
</evidence>
<evidence type="ECO:0000256" key="10">
    <source>
        <dbReference type="SAM" id="Phobius"/>
    </source>
</evidence>
<evidence type="ECO:0000256" key="9">
    <source>
        <dbReference type="SAM" id="Coils"/>
    </source>
</evidence>
<dbReference type="InterPro" id="IPR003660">
    <property type="entry name" value="HAMP_dom"/>
</dbReference>
<dbReference type="SUPFAM" id="SSF55874">
    <property type="entry name" value="ATPase domain of HSP90 chaperone/DNA topoisomerase II/histidine kinase"/>
    <property type="match status" value="1"/>
</dbReference>
<dbReference type="InterPro" id="IPR003661">
    <property type="entry name" value="HisK_dim/P_dom"/>
</dbReference>
<keyword evidence="10" id="KW-0812">Transmembrane</keyword>
<feature type="transmembrane region" description="Helical" evidence="10">
    <location>
        <begin position="175"/>
        <end position="195"/>
    </location>
</feature>
<comment type="subcellular location">
    <subcellularLocation>
        <location evidence="2">Membrane</location>
    </subcellularLocation>
</comment>
<dbReference type="CDD" id="cd06225">
    <property type="entry name" value="HAMP"/>
    <property type="match status" value="1"/>
</dbReference>
<sequence>MIKFKSISKKLFLINVTIFLSFIFITMIFLFLFFERFYLSEKINKNEKALKEFITNYEKAESLNEIEKILLDSEEKNGSKITVLDENMVPKIFSLDGRDRNLPNGMLLDAIKSIGTPNMKLVRKNNNIATFIIEGREPPFKGIVSMNYYLKNNEIIISVTSLQPVNEALLIINKIYIYFTLIALCIVIILSYLYSKIISKPLVEMNNIAIRMANLDFGEKCDVKSQDEIGSLANSLNSLSENLNEALTSLRCANAKLEEDIEKEKRIDKMRRDFIAAVSHDLKTPISLIEGYAEALKDNIFIDKDRDFYLDIILDETKNMNNLVEDMLELSKLESGKFEISKEKFNLSDLIESIIKKFTVPLHEKEIGIELNLIKNAVVFADWDRIGQVITNYLTNAIKHTEKNGKIIINMIKEKDKIRVEVENTGSYIPEDEIEKIWDIFYKLDKSRNRKFKGAGVGLSIVKSIIEMHGGTYGALNTDKGVKFYIILPLIM</sequence>
<feature type="transmembrane region" description="Helical" evidence="10">
    <location>
        <begin position="12"/>
        <end position="34"/>
    </location>
</feature>
<evidence type="ECO:0000256" key="8">
    <source>
        <dbReference type="ARBA" id="ARBA00023136"/>
    </source>
</evidence>
<dbReference type="CDD" id="cd00075">
    <property type="entry name" value="HATPase"/>
    <property type="match status" value="1"/>
</dbReference>
<dbReference type="InterPro" id="IPR036097">
    <property type="entry name" value="HisK_dim/P_sf"/>
</dbReference>
<dbReference type="EC" id="2.7.13.3" evidence="3"/>
<evidence type="ECO:0000256" key="6">
    <source>
        <dbReference type="ARBA" id="ARBA00022777"/>
    </source>
</evidence>
<feature type="domain" description="HAMP" evidence="12">
    <location>
        <begin position="196"/>
        <end position="248"/>
    </location>
</feature>
<keyword evidence="9" id="KW-0175">Coiled coil</keyword>
<evidence type="ECO:0000256" key="3">
    <source>
        <dbReference type="ARBA" id="ARBA00012438"/>
    </source>
</evidence>
<dbReference type="SMART" id="SM00387">
    <property type="entry name" value="HATPase_c"/>
    <property type="match status" value="1"/>
</dbReference>
<keyword evidence="14" id="KW-1185">Reference proteome</keyword>
<evidence type="ECO:0000256" key="7">
    <source>
        <dbReference type="ARBA" id="ARBA00023012"/>
    </source>
</evidence>
<dbReference type="PROSITE" id="PS50109">
    <property type="entry name" value="HIS_KIN"/>
    <property type="match status" value="1"/>
</dbReference>
<keyword evidence="5" id="KW-0808">Transferase</keyword>
<dbReference type="GO" id="GO:0005886">
    <property type="term" value="C:plasma membrane"/>
    <property type="evidence" value="ECO:0007669"/>
    <property type="project" value="TreeGrafter"/>
</dbReference>
<evidence type="ECO:0000313" key="13">
    <source>
        <dbReference type="EMBL" id="SKA95169.1"/>
    </source>
</evidence>
<dbReference type="FunFam" id="1.10.287.130:FF:000001">
    <property type="entry name" value="Two-component sensor histidine kinase"/>
    <property type="match status" value="1"/>
</dbReference>
<dbReference type="CDD" id="cd00082">
    <property type="entry name" value="HisKA"/>
    <property type="match status" value="1"/>
</dbReference>
<dbReference type="Gene3D" id="3.30.565.10">
    <property type="entry name" value="Histidine kinase-like ATPase, C-terminal domain"/>
    <property type="match status" value="1"/>
</dbReference>
<dbReference type="RefSeq" id="WP_078697150.1">
    <property type="nucleotide sequence ID" value="NZ_FUYH01000017.1"/>
</dbReference>
<comment type="catalytic activity">
    <reaction evidence="1">
        <text>ATP + protein L-histidine = ADP + protein N-phospho-L-histidine.</text>
        <dbReference type="EC" id="2.7.13.3"/>
    </reaction>
</comment>
<accession>A0A1T4Y039</accession>
<dbReference type="Gene3D" id="1.10.287.130">
    <property type="match status" value="1"/>
</dbReference>
<dbReference type="InterPro" id="IPR050351">
    <property type="entry name" value="BphY/WalK/GraS-like"/>
</dbReference>
<dbReference type="PRINTS" id="PR00344">
    <property type="entry name" value="BCTRLSENSOR"/>
</dbReference>
<dbReference type="SMART" id="SM00304">
    <property type="entry name" value="HAMP"/>
    <property type="match status" value="1"/>
</dbReference>
<dbReference type="PANTHER" id="PTHR45453:SF3">
    <property type="entry name" value="HISTIDINE KINASE"/>
    <property type="match status" value="1"/>
</dbReference>
<dbReference type="Pfam" id="PF02518">
    <property type="entry name" value="HATPase_c"/>
    <property type="match status" value="1"/>
</dbReference>
<dbReference type="InterPro" id="IPR004358">
    <property type="entry name" value="Sig_transdc_His_kin-like_C"/>
</dbReference>
<proteinExistence type="predicted"/>
<organism evidence="13 14">
    <name type="scientific">Caloramator quimbayensis</name>
    <dbReference type="NCBI Taxonomy" id="1147123"/>
    <lineage>
        <taxon>Bacteria</taxon>
        <taxon>Bacillati</taxon>
        <taxon>Bacillota</taxon>
        <taxon>Clostridia</taxon>
        <taxon>Eubacteriales</taxon>
        <taxon>Clostridiaceae</taxon>
        <taxon>Caloramator</taxon>
    </lineage>
</organism>
<dbReference type="STRING" id="1147123.SAMN05443428_11744"/>
<dbReference type="SMART" id="SM00388">
    <property type="entry name" value="HisKA"/>
    <property type="match status" value="1"/>
</dbReference>
<gene>
    <name evidence="13" type="ORF">SAMN05443428_11744</name>
</gene>
<reference evidence="14" key="1">
    <citation type="submission" date="2017-02" db="EMBL/GenBank/DDBJ databases">
        <authorList>
            <person name="Varghese N."/>
            <person name="Submissions S."/>
        </authorList>
    </citation>
    <scope>NUCLEOTIDE SEQUENCE [LARGE SCALE GENOMIC DNA]</scope>
    <source>
        <strain evidence="14">USBA 833</strain>
    </source>
</reference>
<dbReference type="GO" id="GO:0016036">
    <property type="term" value="P:cellular response to phosphate starvation"/>
    <property type="evidence" value="ECO:0007669"/>
    <property type="project" value="TreeGrafter"/>
</dbReference>
<name>A0A1T4Y039_9CLOT</name>
<dbReference type="Pfam" id="PF00672">
    <property type="entry name" value="HAMP"/>
    <property type="match status" value="1"/>
</dbReference>
<keyword evidence="6 13" id="KW-0418">Kinase</keyword>
<evidence type="ECO:0000256" key="1">
    <source>
        <dbReference type="ARBA" id="ARBA00000085"/>
    </source>
</evidence>
<dbReference type="GO" id="GO:0000155">
    <property type="term" value="F:phosphorelay sensor kinase activity"/>
    <property type="evidence" value="ECO:0007669"/>
    <property type="project" value="InterPro"/>
</dbReference>
<keyword evidence="7" id="KW-0902">Two-component regulatory system</keyword>
<dbReference type="FunFam" id="3.30.565.10:FF:000006">
    <property type="entry name" value="Sensor histidine kinase WalK"/>
    <property type="match status" value="1"/>
</dbReference>
<dbReference type="EMBL" id="FUYH01000017">
    <property type="protein sequence ID" value="SKA95169.1"/>
    <property type="molecule type" value="Genomic_DNA"/>
</dbReference>
<evidence type="ECO:0000256" key="4">
    <source>
        <dbReference type="ARBA" id="ARBA00022553"/>
    </source>
</evidence>
<dbReference type="PROSITE" id="PS50885">
    <property type="entry name" value="HAMP"/>
    <property type="match status" value="1"/>
</dbReference>
<dbReference type="InterPro" id="IPR005467">
    <property type="entry name" value="His_kinase_dom"/>
</dbReference>